<evidence type="ECO:0000313" key="7">
    <source>
        <dbReference type="Proteomes" id="UP000026682"/>
    </source>
</evidence>
<dbReference type="Proteomes" id="UP000026682">
    <property type="component" value="Unassembled WGS sequence"/>
</dbReference>
<reference evidence="6 7" key="1">
    <citation type="submission" date="2014-03" db="EMBL/GenBank/DDBJ databases">
        <title>Genome sequence of Bordetella holmseii.</title>
        <authorList>
            <person name="Harvill E."/>
            <person name="Goodfield L.L."/>
            <person name="Ivanov Y."/>
            <person name="Meyer J.A."/>
            <person name="Newth C."/>
            <person name="Cassiday P."/>
            <person name="Tondella M.L."/>
            <person name="Liao P."/>
            <person name="Zimmerman J."/>
            <person name="Meert K."/>
            <person name="Wessel D."/>
            <person name="Berger J."/>
            <person name="Dean J.M."/>
            <person name="Holubkov R."/>
            <person name="Burr J."/>
            <person name="Liu T."/>
            <person name="Brinkac L.M."/>
            <person name="Sanka R."/>
            <person name="Kim M."/>
            <person name="Losada L."/>
        </authorList>
    </citation>
    <scope>NUCLEOTIDE SEQUENCE [LARGE SCALE GENOMIC DNA]</scope>
    <source>
        <strain evidence="6 7">CDC-H585-BH</strain>
    </source>
</reference>
<dbReference type="RefSeq" id="WP_005015610.1">
    <property type="nucleotide sequence ID" value="NZ_JFZZ01000148.1"/>
</dbReference>
<keyword evidence="2" id="KW-0805">Transcription regulation</keyword>
<comment type="caution">
    <text evidence="6">The sequence shown here is derived from an EMBL/GenBank/DDBJ whole genome shotgun (WGS) entry which is preliminary data.</text>
</comment>
<feature type="domain" description="HTH lysR-type" evidence="5">
    <location>
        <begin position="10"/>
        <end position="67"/>
    </location>
</feature>
<dbReference type="InterPro" id="IPR036390">
    <property type="entry name" value="WH_DNA-bd_sf"/>
</dbReference>
<dbReference type="SUPFAM" id="SSF46785">
    <property type="entry name" value="Winged helix' DNA-binding domain"/>
    <property type="match status" value="1"/>
</dbReference>
<gene>
    <name evidence="6" type="ORF">L497_2232</name>
</gene>
<dbReference type="SUPFAM" id="SSF53850">
    <property type="entry name" value="Periplasmic binding protein-like II"/>
    <property type="match status" value="1"/>
</dbReference>
<name>A0A158M0A0_9BORD</name>
<dbReference type="InterPro" id="IPR000847">
    <property type="entry name" value="LysR_HTH_N"/>
</dbReference>
<evidence type="ECO:0000313" key="6">
    <source>
        <dbReference type="EMBL" id="KAK86620.1"/>
    </source>
</evidence>
<organism evidence="6 7">
    <name type="scientific">Bordetella holmesii CDC-H585-BH</name>
    <dbReference type="NCBI Taxonomy" id="1331206"/>
    <lineage>
        <taxon>Bacteria</taxon>
        <taxon>Pseudomonadati</taxon>
        <taxon>Pseudomonadota</taxon>
        <taxon>Betaproteobacteria</taxon>
        <taxon>Burkholderiales</taxon>
        <taxon>Alcaligenaceae</taxon>
        <taxon>Bordetella</taxon>
    </lineage>
</organism>
<dbReference type="STRING" id="35814.BBB42_14240"/>
<dbReference type="Gene3D" id="1.10.10.10">
    <property type="entry name" value="Winged helix-like DNA-binding domain superfamily/Winged helix DNA-binding domain"/>
    <property type="match status" value="1"/>
</dbReference>
<dbReference type="Pfam" id="PF03466">
    <property type="entry name" value="LysR_substrate"/>
    <property type="match status" value="1"/>
</dbReference>
<accession>A0A158M0A0</accession>
<evidence type="ECO:0000259" key="5">
    <source>
        <dbReference type="PROSITE" id="PS50931"/>
    </source>
</evidence>
<dbReference type="GO" id="GO:0003700">
    <property type="term" value="F:DNA-binding transcription factor activity"/>
    <property type="evidence" value="ECO:0007669"/>
    <property type="project" value="InterPro"/>
</dbReference>
<keyword evidence="4" id="KW-0804">Transcription</keyword>
<evidence type="ECO:0000256" key="3">
    <source>
        <dbReference type="ARBA" id="ARBA00023125"/>
    </source>
</evidence>
<keyword evidence="3" id="KW-0238">DNA-binding</keyword>
<dbReference type="GeneID" id="93119016"/>
<dbReference type="PATRIC" id="fig|1331206.3.peg.3639"/>
<dbReference type="AlphaFoldDB" id="A0A158M0A0"/>
<comment type="similarity">
    <text evidence="1">Belongs to the LysR transcriptional regulatory family.</text>
</comment>
<protein>
    <submittedName>
        <fullName evidence="6">LysR substrate-binding domain protein</fullName>
    </submittedName>
</protein>
<proteinExistence type="inferred from homology"/>
<evidence type="ECO:0000256" key="4">
    <source>
        <dbReference type="ARBA" id="ARBA00023163"/>
    </source>
</evidence>
<dbReference type="PRINTS" id="PR00039">
    <property type="entry name" value="HTHLYSR"/>
</dbReference>
<dbReference type="InterPro" id="IPR050950">
    <property type="entry name" value="HTH-type_LysR_regulators"/>
</dbReference>
<evidence type="ECO:0000256" key="1">
    <source>
        <dbReference type="ARBA" id="ARBA00009437"/>
    </source>
</evidence>
<dbReference type="Pfam" id="PF00126">
    <property type="entry name" value="HTH_1"/>
    <property type="match status" value="1"/>
</dbReference>
<dbReference type="EMBL" id="JFZZ01000148">
    <property type="protein sequence ID" value="KAK86620.1"/>
    <property type="molecule type" value="Genomic_DNA"/>
</dbReference>
<sequence length="327" mass="35858">MSASQDSTGWDLRALRIFSLVARHGSITKVAIDLGVSQPAVSRYLSMLEKQCGGYLFTRNGRGVSMTELGKQVLPMAEQVLASADDLNDVVAAAQGRVSGLVRIGTLPSLSEQLVIPLILRVQREHPGIQLQIVESAAGQIESWLHRREIDIGLPYRSHDALGNDEDVLLRLPSYLIGPPGDRVTATAQVPFARLHGLPLVLSRKPSSVRMMLDEMGRRHNIDIRVLVEADSGFIQKQMTIKRAGYTVLPWHVVSAEVSRGELQAAEIVEPSVLRIVSLMLTDRPTQAVKVVAALLRDLALEATPRLAVRPGQQNALSAGWYTRRHS</sequence>
<dbReference type="GO" id="GO:0003677">
    <property type="term" value="F:DNA binding"/>
    <property type="evidence" value="ECO:0007669"/>
    <property type="project" value="UniProtKB-KW"/>
</dbReference>
<dbReference type="PANTHER" id="PTHR30419:SF8">
    <property type="entry name" value="NITROGEN ASSIMILATION TRANSCRIPTIONAL ACTIVATOR-RELATED"/>
    <property type="match status" value="1"/>
</dbReference>
<dbReference type="InterPro" id="IPR005119">
    <property type="entry name" value="LysR_subst-bd"/>
</dbReference>
<dbReference type="Gene3D" id="3.40.190.290">
    <property type="match status" value="1"/>
</dbReference>
<dbReference type="InterPro" id="IPR036388">
    <property type="entry name" value="WH-like_DNA-bd_sf"/>
</dbReference>
<evidence type="ECO:0000256" key="2">
    <source>
        <dbReference type="ARBA" id="ARBA00023015"/>
    </source>
</evidence>
<dbReference type="PANTHER" id="PTHR30419">
    <property type="entry name" value="HTH-TYPE TRANSCRIPTIONAL REGULATOR YBHD"/>
    <property type="match status" value="1"/>
</dbReference>
<dbReference type="GO" id="GO:0005829">
    <property type="term" value="C:cytosol"/>
    <property type="evidence" value="ECO:0007669"/>
    <property type="project" value="TreeGrafter"/>
</dbReference>
<dbReference type="PROSITE" id="PS50931">
    <property type="entry name" value="HTH_LYSR"/>
    <property type="match status" value="1"/>
</dbReference>